<keyword evidence="2" id="KW-1133">Transmembrane helix</keyword>
<reference evidence="3 4" key="1">
    <citation type="journal article" date="2013" name="Gut Pathog.">
        <title>Draft genome of Ochrobactrum intermedium strain M86 isolated from non-ulcer dyspeptic individual from India.</title>
        <authorList>
            <person name="Kulkarni G."/>
            <person name="Dhotre D."/>
            <person name="Dharne M."/>
            <person name="Shetty S."/>
            <person name="Chowdhury S."/>
            <person name="Misra V."/>
            <person name="Misra S."/>
            <person name="Patole M."/>
            <person name="Shouche Y."/>
        </authorList>
    </citation>
    <scope>NUCLEOTIDE SEQUENCE [LARGE SCALE GENOMIC DNA]</scope>
    <source>
        <strain evidence="3 4">M86</strain>
    </source>
</reference>
<gene>
    <name evidence="3" type="ORF">D584_23668</name>
</gene>
<sequence>MPSISLPLVVVIAFASAAIGGGITYAVVPKDDSEARALLARQVELLEAEAAEREAAAERRQDFFSTDPDAFPTTGGQEMAPRFGSD</sequence>
<feature type="region of interest" description="Disordered" evidence="1">
    <location>
        <begin position="56"/>
        <end position="86"/>
    </location>
</feature>
<evidence type="ECO:0000313" key="4">
    <source>
        <dbReference type="Proteomes" id="UP000011971"/>
    </source>
</evidence>
<dbReference type="Proteomes" id="UP000011971">
    <property type="component" value="Unassembled WGS sequence"/>
</dbReference>
<proteinExistence type="predicted"/>
<organism evidence="3 4">
    <name type="scientific">Brucella intermedia M86</name>
    <dbReference type="NCBI Taxonomy" id="1234597"/>
    <lineage>
        <taxon>Bacteria</taxon>
        <taxon>Pseudomonadati</taxon>
        <taxon>Pseudomonadota</taxon>
        <taxon>Alphaproteobacteria</taxon>
        <taxon>Hyphomicrobiales</taxon>
        <taxon>Brucellaceae</taxon>
        <taxon>Brucella/Ochrobactrum group</taxon>
        <taxon>Brucella</taxon>
    </lineage>
</organism>
<dbReference type="EMBL" id="AOGE01000080">
    <property type="protein sequence ID" value="ELT46635.1"/>
    <property type="molecule type" value="Genomic_DNA"/>
</dbReference>
<accession>M5JJU2</accession>
<feature type="transmembrane region" description="Helical" evidence="2">
    <location>
        <begin position="6"/>
        <end position="28"/>
    </location>
</feature>
<evidence type="ECO:0000313" key="3">
    <source>
        <dbReference type="EMBL" id="ELT46635.1"/>
    </source>
</evidence>
<keyword evidence="2" id="KW-0472">Membrane</keyword>
<comment type="caution">
    <text evidence="3">The sequence shown here is derived from an EMBL/GenBank/DDBJ whole genome shotgun (WGS) entry which is preliminary data.</text>
</comment>
<dbReference type="AlphaFoldDB" id="M5JJU2"/>
<evidence type="ECO:0000256" key="2">
    <source>
        <dbReference type="SAM" id="Phobius"/>
    </source>
</evidence>
<dbReference type="RefSeq" id="WP_006473161.1">
    <property type="nucleotide sequence ID" value="NZ_AOGE01000080.1"/>
</dbReference>
<name>M5JJU2_9HYPH</name>
<keyword evidence="2" id="KW-0812">Transmembrane</keyword>
<protein>
    <submittedName>
        <fullName evidence="3">Uncharacterized protein</fullName>
    </submittedName>
</protein>
<dbReference type="PATRIC" id="fig|1234597.4.peg.4873"/>
<evidence type="ECO:0000256" key="1">
    <source>
        <dbReference type="SAM" id="MobiDB-lite"/>
    </source>
</evidence>